<reference evidence="2" key="2">
    <citation type="submission" date="2021-08" db="EMBL/GenBank/DDBJ databases">
        <authorList>
            <person name="Tani A."/>
            <person name="Ola A."/>
            <person name="Ogura Y."/>
            <person name="Katsura K."/>
            <person name="Hayashi T."/>
        </authorList>
    </citation>
    <scope>NUCLEOTIDE SEQUENCE</scope>
    <source>
        <strain evidence="2">DSM 17168</strain>
    </source>
</reference>
<evidence type="ECO:0000313" key="2">
    <source>
        <dbReference type="EMBL" id="GJE03074.1"/>
    </source>
</evidence>
<evidence type="ECO:0000313" key="3">
    <source>
        <dbReference type="Proteomes" id="UP001055153"/>
    </source>
</evidence>
<reference evidence="2" key="1">
    <citation type="journal article" date="2021" name="Front. Microbiol.">
        <title>Comprehensive Comparative Genomics and Phenotyping of Methylobacterium Species.</title>
        <authorList>
            <person name="Alessa O."/>
            <person name="Ogura Y."/>
            <person name="Fujitani Y."/>
            <person name="Takami H."/>
            <person name="Hayashi T."/>
            <person name="Sahin N."/>
            <person name="Tani A."/>
        </authorList>
    </citation>
    <scope>NUCLEOTIDE SEQUENCE</scope>
    <source>
        <strain evidence="2">DSM 17168</strain>
    </source>
</reference>
<sequence>MIRTRSITDPGRRSQTVSVGLLVTVGGLAALLAGLTLAPDQAISSPAPSAGMNRAESRAPASTPASAPAAASQRTSGDEPRRAVRVVYSGPITR</sequence>
<gene>
    <name evidence="2" type="ORF">GMJLKIPL_5025</name>
</gene>
<feature type="region of interest" description="Disordered" evidence="1">
    <location>
        <begin position="42"/>
        <end position="94"/>
    </location>
</feature>
<protein>
    <submittedName>
        <fullName evidence="2">Uncharacterized protein</fullName>
    </submittedName>
</protein>
<dbReference type="EMBL" id="BPQQ01000067">
    <property type="protein sequence ID" value="GJE03074.1"/>
    <property type="molecule type" value="Genomic_DNA"/>
</dbReference>
<keyword evidence="3" id="KW-1185">Reference proteome</keyword>
<organism evidence="2 3">
    <name type="scientific">Methylobacterium isbiliense</name>
    <dbReference type="NCBI Taxonomy" id="315478"/>
    <lineage>
        <taxon>Bacteria</taxon>
        <taxon>Pseudomonadati</taxon>
        <taxon>Pseudomonadota</taxon>
        <taxon>Alphaproteobacteria</taxon>
        <taxon>Hyphomicrobiales</taxon>
        <taxon>Methylobacteriaceae</taxon>
        <taxon>Methylobacterium</taxon>
    </lineage>
</organism>
<feature type="compositionally biased region" description="Low complexity" evidence="1">
    <location>
        <begin position="58"/>
        <end position="75"/>
    </location>
</feature>
<comment type="caution">
    <text evidence="2">The sequence shown here is derived from an EMBL/GenBank/DDBJ whole genome shotgun (WGS) entry which is preliminary data.</text>
</comment>
<name>A0ABQ4SIQ3_9HYPH</name>
<accession>A0ABQ4SIQ3</accession>
<evidence type="ECO:0000256" key="1">
    <source>
        <dbReference type="SAM" id="MobiDB-lite"/>
    </source>
</evidence>
<dbReference type="Proteomes" id="UP001055153">
    <property type="component" value="Unassembled WGS sequence"/>
</dbReference>
<proteinExistence type="predicted"/>
<dbReference type="RefSeq" id="WP_238240428.1">
    <property type="nucleotide sequence ID" value="NZ_BPQQ01000067.1"/>
</dbReference>